<dbReference type="Gene3D" id="3.30.1760.10">
    <property type="entry name" value="Conserved hypothetical protein from pyrococcus furiosus pfu- 392566-001, domain 2"/>
    <property type="match status" value="1"/>
</dbReference>
<dbReference type="EMBL" id="VBOT01000162">
    <property type="protein sequence ID" value="TMQ47904.1"/>
    <property type="molecule type" value="Genomic_DNA"/>
</dbReference>
<name>A0A538S947_UNCEI</name>
<dbReference type="InterPro" id="IPR036086">
    <property type="entry name" value="ParB/Sulfiredoxin_sf"/>
</dbReference>
<evidence type="ECO:0000256" key="1">
    <source>
        <dbReference type="ARBA" id="ARBA00022741"/>
    </source>
</evidence>
<evidence type="ECO:0000313" key="4">
    <source>
        <dbReference type="Proteomes" id="UP000320184"/>
    </source>
</evidence>
<accession>A0A538S947</accession>
<keyword evidence="2" id="KW-0067">ATP-binding</keyword>
<comment type="caution">
    <text evidence="3">The sequence shown here is derived from an EMBL/GenBank/DDBJ whole genome shotgun (WGS) entry which is preliminary data.</text>
</comment>
<proteinExistence type="predicted"/>
<evidence type="ECO:0000256" key="2">
    <source>
        <dbReference type="ARBA" id="ARBA00022840"/>
    </source>
</evidence>
<dbReference type="SUPFAM" id="SSF110849">
    <property type="entry name" value="ParB/Sulfiredoxin"/>
    <property type="match status" value="1"/>
</dbReference>
<dbReference type="AlphaFoldDB" id="A0A538S947"/>
<keyword evidence="1" id="KW-0547">Nucleotide-binding</keyword>
<sequence>MARANSSDLRLPDLRFVPVAALVPHEQPDEQRLEPLVKRFREQAVLRNPPVVAPLAGAGEANARYMVLDGANRSSAARAAGLPHMVVQVVRYDDPGVQLLTWYHALDDSPRPGLEGELTRIPGLTIRPDRRLHAQAALARREALACVVFLDGAVATLHGGSDLVERNQLLNAVVDCYRSRGRFHRVTGDSIEEARARHPEVTALVLFPHFEPAEIIELATSGARLPAGISRHVIPWRALRVNVPLERLSDPETPLEEKNRWLTGWLKEKLTQRQVRFYQEPTVLFDE</sequence>
<evidence type="ECO:0000313" key="3">
    <source>
        <dbReference type="EMBL" id="TMQ47904.1"/>
    </source>
</evidence>
<organism evidence="3 4">
    <name type="scientific">Eiseniibacteriota bacterium</name>
    <dbReference type="NCBI Taxonomy" id="2212470"/>
    <lineage>
        <taxon>Bacteria</taxon>
        <taxon>Candidatus Eiseniibacteriota</taxon>
    </lineage>
</organism>
<dbReference type="InterPro" id="IPR023098">
    <property type="entry name" value="SerK/SbnI_C"/>
</dbReference>
<gene>
    <name evidence="3" type="ORF">E6K73_12925</name>
</gene>
<dbReference type="GO" id="GO:0005524">
    <property type="term" value="F:ATP binding"/>
    <property type="evidence" value="ECO:0007669"/>
    <property type="project" value="UniProtKB-KW"/>
</dbReference>
<protein>
    <recommendedName>
        <fullName evidence="5">ParB/Sulfiredoxin domain-containing protein</fullName>
    </recommendedName>
</protein>
<evidence type="ECO:0008006" key="5">
    <source>
        <dbReference type="Google" id="ProtNLM"/>
    </source>
</evidence>
<dbReference type="Proteomes" id="UP000320184">
    <property type="component" value="Unassembled WGS sequence"/>
</dbReference>
<reference evidence="3 4" key="1">
    <citation type="journal article" date="2019" name="Nat. Microbiol.">
        <title>Mediterranean grassland soil C-N compound turnover is dependent on rainfall and depth, and is mediated by genomically divergent microorganisms.</title>
        <authorList>
            <person name="Diamond S."/>
            <person name="Andeer P.F."/>
            <person name="Li Z."/>
            <person name="Crits-Christoph A."/>
            <person name="Burstein D."/>
            <person name="Anantharaman K."/>
            <person name="Lane K.R."/>
            <person name="Thomas B.C."/>
            <person name="Pan C."/>
            <person name="Northen T.R."/>
            <person name="Banfield J.F."/>
        </authorList>
    </citation>
    <scope>NUCLEOTIDE SEQUENCE [LARGE SCALE GENOMIC DNA]</scope>
    <source>
        <strain evidence="3">WS_3</strain>
    </source>
</reference>
<dbReference type="Gene3D" id="3.90.1530.10">
    <property type="entry name" value="Conserved hypothetical protein from pyrococcus furiosus pfu- 392566-001, ParB domain"/>
    <property type="match status" value="1"/>
</dbReference>